<evidence type="ECO:0000313" key="2">
    <source>
        <dbReference type="EMBL" id="GMS84541.1"/>
    </source>
</evidence>
<reference evidence="2" key="1">
    <citation type="submission" date="2023-10" db="EMBL/GenBank/DDBJ databases">
        <title>Genome assembly of Pristionchus species.</title>
        <authorList>
            <person name="Yoshida K."/>
            <person name="Sommer R.J."/>
        </authorList>
    </citation>
    <scope>NUCLEOTIDE SEQUENCE</scope>
    <source>
        <strain evidence="2">RS0144</strain>
    </source>
</reference>
<comment type="caution">
    <text evidence="2">The sequence shown here is derived from an EMBL/GenBank/DDBJ whole genome shotgun (WGS) entry which is preliminary data.</text>
</comment>
<accession>A0AAV5SMT1</accession>
<evidence type="ECO:0000256" key="1">
    <source>
        <dbReference type="SAM" id="Phobius"/>
    </source>
</evidence>
<name>A0AAV5SMT1_9BILA</name>
<sequence length="182" mass="21037">MFSELFYVDFPVTWAIVQVIQGLTQSISPILMLIGVHLAKPRLVIPYLIAQLLMLITTGSFFVLFILSVYYPDSIGKFTLEIFLKIPKEPLDEMTHNEYVFIVTVGIFMMSVLCFFVFCFELWTLRVSFQCYNYLLDVFDASEGTNRLPPLRMERGEREEITIVGMERIQTVFNPLPSPSPK</sequence>
<feature type="transmembrane region" description="Helical" evidence="1">
    <location>
        <begin position="99"/>
        <end position="120"/>
    </location>
</feature>
<feature type="transmembrane region" description="Helical" evidence="1">
    <location>
        <begin position="12"/>
        <end position="36"/>
    </location>
</feature>
<keyword evidence="1" id="KW-0812">Transmembrane</keyword>
<organism evidence="2 3">
    <name type="scientific">Pristionchus entomophagus</name>
    <dbReference type="NCBI Taxonomy" id="358040"/>
    <lineage>
        <taxon>Eukaryota</taxon>
        <taxon>Metazoa</taxon>
        <taxon>Ecdysozoa</taxon>
        <taxon>Nematoda</taxon>
        <taxon>Chromadorea</taxon>
        <taxon>Rhabditida</taxon>
        <taxon>Rhabditina</taxon>
        <taxon>Diplogasteromorpha</taxon>
        <taxon>Diplogasteroidea</taxon>
        <taxon>Neodiplogasteridae</taxon>
        <taxon>Pristionchus</taxon>
    </lineage>
</organism>
<evidence type="ECO:0008006" key="4">
    <source>
        <dbReference type="Google" id="ProtNLM"/>
    </source>
</evidence>
<dbReference type="Proteomes" id="UP001432027">
    <property type="component" value="Unassembled WGS sequence"/>
</dbReference>
<dbReference type="PANTHER" id="PTHR34851">
    <property type="entry name" value="PROTEIN CBG05235-RELATED"/>
    <property type="match status" value="1"/>
</dbReference>
<evidence type="ECO:0000313" key="3">
    <source>
        <dbReference type="Proteomes" id="UP001432027"/>
    </source>
</evidence>
<dbReference type="PANTHER" id="PTHR34851:SF5">
    <property type="entry name" value="MARVEL DOMAIN-CONTAINING PROTEIN"/>
    <property type="match status" value="1"/>
</dbReference>
<protein>
    <recommendedName>
        <fullName evidence="4">Ion channel</fullName>
    </recommendedName>
</protein>
<feature type="transmembrane region" description="Helical" evidence="1">
    <location>
        <begin position="48"/>
        <end position="71"/>
    </location>
</feature>
<gene>
    <name evidence="2" type="ORF">PENTCL1PPCAC_6716</name>
</gene>
<keyword evidence="1" id="KW-0472">Membrane</keyword>
<dbReference type="EMBL" id="BTSX01000002">
    <property type="protein sequence ID" value="GMS84541.1"/>
    <property type="molecule type" value="Genomic_DNA"/>
</dbReference>
<proteinExistence type="predicted"/>
<keyword evidence="3" id="KW-1185">Reference proteome</keyword>
<keyword evidence="1" id="KW-1133">Transmembrane helix</keyword>
<dbReference type="AlphaFoldDB" id="A0AAV5SMT1"/>